<feature type="compositionally biased region" description="Polar residues" evidence="4">
    <location>
        <begin position="259"/>
        <end position="271"/>
    </location>
</feature>
<keyword evidence="2 6" id="KW-0238">DNA-binding</keyword>
<dbReference type="Pfam" id="PF09339">
    <property type="entry name" value="HTH_IclR"/>
    <property type="match status" value="1"/>
</dbReference>
<dbReference type="RefSeq" id="WP_290196625.1">
    <property type="nucleotide sequence ID" value="NZ_CP047654.1"/>
</dbReference>
<dbReference type="Pfam" id="PF01614">
    <property type="entry name" value="IclR_C"/>
    <property type="match status" value="1"/>
</dbReference>
<evidence type="ECO:0000313" key="6">
    <source>
        <dbReference type="EMBL" id="MDR7330691.1"/>
    </source>
</evidence>
<evidence type="ECO:0000256" key="3">
    <source>
        <dbReference type="ARBA" id="ARBA00023163"/>
    </source>
</evidence>
<dbReference type="InterPro" id="IPR014757">
    <property type="entry name" value="Tscrpt_reg_IclR_C"/>
</dbReference>
<dbReference type="InterPro" id="IPR036388">
    <property type="entry name" value="WH-like_DNA-bd_sf"/>
</dbReference>
<dbReference type="InterPro" id="IPR050707">
    <property type="entry name" value="HTH_MetabolicPath_Reg"/>
</dbReference>
<dbReference type="Gene3D" id="1.10.10.10">
    <property type="entry name" value="Winged helix-like DNA-binding domain superfamily/Winged helix DNA-binding domain"/>
    <property type="match status" value="1"/>
</dbReference>
<reference evidence="6" key="1">
    <citation type="submission" date="2023-07" db="EMBL/GenBank/DDBJ databases">
        <title>Sequencing the genomes of 1000 actinobacteria strains.</title>
        <authorList>
            <person name="Klenk H.-P."/>
        </authorList>
    </citation>
    <scope>NUCLEOTIDE SEQUENCE</scope>
    <source>
        <strain evidence="6">DSM 107476</strain>
    </source>
</reference>
<dbReference type="GO" id="GO:0003677">
    <property type="term" value="F:DNA binding"/>
    <property type="evidence" value="ECO:0007669"/>
    <property type="project" value="UniProtKB-KW"/>
</dbReference>
<gene>
    <name evidence="6" type="ORF">J2S39_002367</name>
</gene>
<dbReference type="EMBL" id="JAVDXZ010000001">
    <property type="protein sequence ID" value="MDR7330691.1"/>
    <property type="molecule type" value="Genomic_DNA"/>
</dbReference>
<name>A0ABU2A0I4_9CORY</name>
<feature type="domain" description="IclR-ED" evidence="5">
    <location>
        <begin position="70"/>
        <end position="249"/>
    </location>
</feature>
<evidence type="ECO:0000313" key="7">
    <source>
        <dbReference type="Proteomes" id="UP001180840"/>
    </source>
</evidence>
<keyword evidence="7" id="KW-1185">Reference proteome</keyword>
<protein>
    <submittedName>
        <fullName evidence="6">DNA-binding IclR family transcriptional regulator</fullName>
    </submittedName>
</protein>
<sequence length="271" mass="29961">MANSPSGESLITRVVRLLAVFPAHNTPLPVRVLSEEAHLPLSTTYRLLRELEAEDLVARTEDGLWQQGNRLWEIASKGSHAQTLRDAALPPMEDLAANLHAHVSIGILDRNEVLYLERLNPHENTVNIISVATRLPAHATSSGLVLTAFGPPEGRDLMLRRNLQRYTDTTITEPAKLREAFARARRDGFITSSGAMIPESTGISVPVFTDANHVIAAVTVIVPLGEENLNVIVPQMRLCARAIQRRHGSIPHDLLPMDRQTNPEPENYPSR</sequence>
<dbReference type="SMART" id="SM00346">
    <property type="entry name" value="HTH_ICLR"/>
    <property type="match status" value="1"/>
</dbReference>
<dbReference type="InterPro" id="IPR036390">
    <property type="entry name" value="WH_DNA-bd_sf"/>
</dbReference>
<evidence type="ECO:0000256" key="1">
    <source>
        <dbReference type="ARBA" id="ARBA00023015"/>
    </source>
</evidence>
<proteinExistence type="predicted"/>
<dbReference type="PROSITE" id="PS51078">
    <property type="entry name" value="ICLR_ED"/>
    <property type="match status" value="1"/>
</dbReference>
<dbReference type="SUPFAM" id="SSF55781">
    <property type="entry name" value="GAF domain-like"/>
    <property type="match status" value="1"/>
</dbReference>
<dbReference type="InterPro" id="IPR005471">
    <property type="entry name" value="Tscrpt_reg_IclR_N"/>
</dbReference>
<dbReference type="Gene3D" id="3.30.450.40">
    <property type="match status" value="1"/>
</dbReference>
<organism evidence="6 7">
    <name type="scientific">Corynebacterium guangdongense</name>
    <dbReference type="NCBI Taxonomy" id="1783348"/>
    <lineage>
        <taxon>Bacteria</taxon>
        <taxon>Bacillati</taxon>
        <taxon>Actinomycetota</taxon>
        <taxon>Actinomycetes</taxon>
        <taxon>Mycobacteriales</taxon>
        <taxon>Corynebacteriaceae</taxon>
        <taxon>Corynebacterium</taxon>
    </lineage>
</organism>
<evidence type="ECO:0000259" key="5">
    <source>
        <dbReference type="PROSITE" id="PS51078"/>
    </source>
</evidence>
<comment type="caution">
    <text evidence="6">The sequence shown here is derived from an EMBL/GenBank/DDBJ whole genome shotgun (WGS) entry which is preliminary data.</text>
</comment>
<dbReference type="Proteomes" id="UP001180840">
    <property type="component" value="Unassembled WGS sequence"/>
</dbReference>
<keyword evidence="3" id="KW-0804">Transcription</keyword>
<evidence type="ECO:0000256" key="4">
    <source>
        <dbReference type="SAM" id="MobiDB-lite"/>
    </source>
</evidence>
<keyword evidence="1" id="KW-0805">Transcription regulation</keyword>
<accession>A0ABU2A0I4</accession>
<dbReference type="SUPFAM" id="SSF46785">
    <property type="entry name" value="Winged helix' DNA-binding domain"/>
    <property type="match status" value="1"/>
</dbReference>
<evidence type="ECO:0000256" key="2">
    <source>
        <dbReference type="ARBA" id="ARBA00023125"/>
    </source>
</evidence>
<dbReference type="InterPro" id="IPR029016">
    <property type="entry name" value="GAF-like_dom_sf"/>
</dbReference>
<dbReference type="PANTHER" id="PTHR30136:SF24">
    <property type="entry name" value="HTH-TYPE TRANSCRIPTIONAL REPRESSOR ALLR"/>
    <property type="match status" value="1"/>
</dbReference>
<dbReference type="PANTHER" id="PTHR30136">
    <property type="entry name" value="HELIX-TURN-HELIX TRANSCRIPTIONAL REGULATOR, ICLR FAMILY"/>
    <property type="match status" value="1"/>
</dbReference>
<feature type="region of interest" description="Disordered" evidence="4">
    <location>
        <begin position="250"/>
        <end position="271"/>
    </location>
</feature>